<evidence type="ECO:0008006" key="3">
    <source>
        <dbReference type="Google" id="ProtNLM"/>
    </source>
</evidence>
<proteinExistence type="predicted"/>
<evidence type="ECO:0000313" key="1">
    <source>
        <dbReference type="EMBL" id="TGD76605.1"/>
    </source>
</evidence>
<dbReference type="RefSeq" id="WP_135533206.1">
    <property type="nucleotide sequence ID" value="NZ_SRKZ01000015.1"/>
</dbReference>
<reference evidence="1 2" key="1">
    <citation type="submission" date="2019-04" db="EMBL/GenBank/DDBJ databases">
        <authorList>
            <person name="Feng G."/>
            <person name="Zhang J."/>
            <person name="Zhu H."/>
        </authorList>
    </citation>
    <scope>NUCLEOTIDE SEQUENCE [LARGE SCALE GENOMIC DNA]</scope>
    <source>
        <strain evidence="1 2">JCM 19491</strain>
    </source>
</reference>
<dbReference type="AlphaFoldDB" id="A0A4Z0MBH5"/>
<keyword evidence="2" id="KW-1185">Reference proteome</keyword>
<protein>
    <recommendedName>
        <fullName evidence="3">STAS/SEC14 domain-containing protein</fullName>
    </recommendedName>
</protein>
<evidence type="ECO:0000313" key="2">
    <source>
        <dbReference type="Proteomes" id="UP000298284"/>
    </source>
</evidence>
<dbReference type="OrthoDB" id="882485at2"/>
<gene>
    <name evidence="1" type="ORF">EU557_25265</name>
</gene>
<dbReference type="Proteomes" id="UP000298284">
    <property type="component" value="Unassembled WGS sequence"/>
</dbReference>
<organism evidence="1 2">
    <name type="scientific">Hymenobacter wooponensis</name>
    <dbReference type="NCBI Taxonomy" id="1525360"/>
    <lineage>
        <taxon>Bacteria</taxon>
        <taxon>Pseudomonadati</taxon>
        <taxon>Bacteroidota</taxon>
        <taxon>Cytophagia</taxon>
        <taxon>Cytophagales</taxon>
        <taxon>Hymenobacteraceae</taxon>
        <taxon>Hymenobacter</taxon>
    </lineage>
</organism>
<sequence>MLINFLEDTDGSRCTLTFEEADQWIRATWTGHVDAIEAMRGADNYLMKAGPFHCPFLLNDNVGLHGSWFDSVEWLERAWLPYALQLGLRYVAHVVQADRGHDILSLTFPEPVVGEIELQIFHHVQEAEEWLRSCQQSIGWPVRLGVNSKTPPR</sequence>
<accession>A0A4Z0MBH5</accession>
<dbReference type="EMBL" id="SRKZ01000015">
    <property type="protein sequence ID" value="TGD76605.1"/>
    <property type="molecule type" value="Genomic_DNA"/>
</dbReference>
<comment type="caution">
    <text evidence="1">The sequence shown here is derived from an EMBL/GenBank/DDBJ whole genome shotgun (WGS) entry which is preliminary data.</text>
</comment>
<name>A0A4Z0MBH5_9BACT</name>